<keyword evidence="4" id="KW-1185">Reference proteome</keyword>
<name>A0ABW6BGS9_9SPHI</name>
<feature type="compositionally biased region" description="Basic and acidic residues" evidence="1">
    <location>
        <begin position="161"/>
        <end position="171"/>
    </location>
</feature>
<protein>
    <submittedName>
        <fullName evidence="3">Carboxypeptidase-like regulatory domain-containing protein</fullName>
    </submittedName>
</protein>
<comment type="caution">
    <text evidence="3">The sequence shown here is derived from an EMBL/GenBank/DDBJ whole genome shotgun (WGS) entry which is preliminary data.</text>
</comment>
<feature type="transmembrane region" description="Helical" evidence="2">
    <location>
        <begin position="80"/>
        <end position="100"/>
    </location>
</feature>
<dbReference type="RefSeq" id="WP_320182963.1">
    <property type="nucleotide sequence ID" value="NZ_CP138332.1"/>
</dbReference>
<feature type="region of interest" description="Disordered" evidence="1">
    <location>
        <begin position="135"/>
        <end position="171"/>
    </location>
</feature>
<evidence type="ECO:0000256" key="1">
    <source>
        <dbReference type="SAM" id="MobiDB-lite"/>
    </source>
</evidence>
<dbReference type="Gene3D" id="3.30.1150.10">
    <property type="match status" value="1"/>
</dbReference>
<evidence type="ECO:0000313" key="4">
    <source>
        <dbReference type="Proteomes" id="UP001597525"/>
    </source>
</evidence>
<dbReference type="SUPFAM" id="SSF49464">
    <property type="entry name" value="Carboxypeptidase regulatory domain-like"/>
    <property type="match status" value="1"/>
</dbReference>
<dbReference type="Pfam" id="PF13715">
    <property type="entry name" value="CarbopepD_reg_2"/>
    <property type="match status" value="1"/>
</dbReference>
<evidence type="ECO:0000313" key="3">
    <source>
        <dbReference type="EMBL" id="MFD2967684.1"/>
    </source>
</evidence>
<dbReference type="InterPro" id="IPR008969">
    <property type="entry name" value="CarboxyPept-like_regulatory"/>
</dbReference>
<keyword evidence="2" id="KW-0472">Membrane</keyword>
<keyword evidence="2" id="KW-0812">Transmembrane</keyword>
<keyword evidence="2" id="KW-1133">Transmembrane helix</keyword>
<dbReference type="Proteomes" id="UP001597525">
    <property type="component" value="Unassembled WGS sequence"/>
</dbReference>
<organism evidence="3 4">
    <name type="scientific">Sphingobacterium bambusae</name>
    <dbReference type="NCBI Taxonomy" id="662858"/>
    <lineage>
        <taxon>Bacteria</taxon>
        <taxon>Pseudomonadati</taxon>
        <taxon>Bacteroidota</taxon>
        <taxon>Sphingobacteriia</taxon>
        <taxon>Sphingobacteriales</taxon>
        <taxon>Sphingobacteriaceae</taxon>
        <taxon>Sphingobacterium</taxon>
    </lineage>
</organism>
<gene>
    <name evidence="3" type="ORF">ACFS7Y_09810</name>
</gene>
<reference evidence="4" key="1">
    <citation type="journal article" date="2019" name="Int. J. Syst. Evol. Microbiol.">
        <title>The Global Catalogue of Microorganisms (GCM) 10K type strain sequencing project: providing services to taxonomists for standard genome sequencing and annotation.</title>
        <authorList>
            <consortium name="The Broad Institute Genomics Platform"/>
            <consortium name="The Broad Institute Genome Sequencing Center for Infectious Disease"/>
            <person name="Wu L."/>
            <person name="Ma J."/>
        </authorList>
    </citation>
    <scope>NUCLEOTIDE SEQUENCE [LARGE SCALE GENOMIC DNA]</scope>
    <source>
        <strain evidence="4">KCTC 22814</strain>
    </source>
</reference>
<dbReference type="EMBL" id="JBHUPB010000007">
    <property type="protein sequence ID" value="MFD2967684.1"/>
    <property type="molecule type" value="Genomic_DNA"/>
</dbReference>
<accession>A0ABW6BGS9</accession>
<sequence>MQNRKFDIAYIRRYVQGDLSPKEMHELERAAEADEMLMDLILGVETEYAKKLPLPTIDLQQRIETRAYPKSDRKILPWKFLGAAASLLAVIGVSAYFLLWSPPSQHEQKIATAETDHSSDQKQEHLPLADTNSLGATQEQRDDSSEQQIAATTAKPAPPIVEEKPRPTREETELPADLFLDSNAIVLAQAPSKQLEAVEVKAAQAHRKQSVAGSTPQILIRGSSSLTSSKADQTVVFGKVLDSETNTPLADIVIKDLISNKTTKADSLGRFVIVSDSNQVNLALSYIGYEPKQLLAGTSELEIRLDPMQNSLEEVVVSGYSKKTSMPKKPTPIGGWRAFDAYIKKAAKASDLTSGSVTLRFDLDATGNPTHIRIEKSTSAAHEAKAIQVLKDGPKWEHGRLDKETKLTIEFRE</sequence>
<proteinExistence type="predicted"/>
<evidence type="ECO:0000256" key="2">
    <source>
        <dbReference type="SAM" id="Phobius"/>
    </source>
</evidence>